<dbReference type="Pfam" id="PF12279">
    <property type="entry name" value="DUF3619"/>
    <property type="match status" value="1"/>
</dbReference>
<keyword evidence="2" id="KW-1185">Reference proteome</keyword>
<comment type="caution">
    <text evidence="1">The sequence shown here is derived from an EMBL/GenBank/DDBJ whole genome shotgun (WGS) entry which is preliminary data.</text>
</comment>
<organism evidence="1 2">
    <name type="scientific">Chitiniphilus eburneus</name>
    <dbReference type="NCBI Taxonomy" id="2571148"/>
    <lineage>
        <taxon>Bacteria</taxon>
        <taxon>Pseudomonadati</taxon>
        <taxon>Pseudomonadota</taxon>
        <taxon>Betaproteobacteria</taxon>
        <taxon>Neisseriales</taxon>
        <taxon>Chitinibacteraceae</taxon>
        <taxon>Chitiniphilus</taxon>
    </lineage>
</organism>
<evidence type="ECO:0000313" key="1">
    <source>
        <dbReference type="EMBL" id="TJZ71721.1"/>
    </source>
</evidence>
<gene>
    <name evidence="1" type="ORF">FAZ21_13525</name>
</gene>
<accession>A0A4U0PTI7</accession>
<dbReference type="EMBL" id="SUMF01000016">
    <property type="protein sequence ID" value="TJZ71721.1"/>
    <property type="molecule type" value="Genomic_DNA"/>
</dbReference>
<proteinExistence type="predicted"/>
<dbReference type="OrthoDB" id="8562153at2"/>
<dbReference type="Proteomes" id="UP000310016">
    <property type="component" value="Unassembled WGS sequence"/>
</dbReference>
<protein>
    <submittedName>
        <fullName evidence="1">DUF3619 family protein</fullName>
    </submittedName>
</protein>
<dbReference type="AlphaFoldDB" id="A0A4U0PTI7"/>
<dbReference type="InterPro" id="IPR022064">
    <property type="entry name" value="DUF3619"/>
</dbReference>
<reference evidence="1 2" key="1">
    <citation type="submission" date="2019-04" db="EMBL/GenBank/DDBJ databases">
        <title>Chitiniphilus eburnea sp. nov., a novel chitinolytic bacterium isolated from aquaculture sludge.</title>
        <authorList>
            <person name="Sheng M."/>
        </authorList>
    </citation>
    <scope>NUCLEOTIDE SEQUENCE [LARGE SCALE GENOMIC DNA]</scope>
    <source>
        <strain evidence="1 2">HX-2-15</strain>
    </source>
</reference>
<sequence length="139" mass="15219">MDAAARCRLARWQMKHGGAAMDEHMEQRLGSLTKAALDARAVSPQVAARLAQARQRAVARAGERARFNPLRWLGERFGAHPAAWGAGLAFGLAVLVGGTWQWQHASAVDPMLDLQLLADEVPLDIYVSNDFDKWTTATN</sequence>
<name>A0A4U0PTI7_9NEIS</name>
<evidence type="ECO:0000313" key="2">
    <source>
        <dbReference type="Proteomes" id="UP000310016"/>
    </source>
</evidence>